<keyword evidence="2" id="KW-0813">Transport</keyword>
<dbReference type="Proteomes" id="UP001165492">
    <property type="component" value="Unassembled WGS sequence"/>
</dbReference>
<feature type="transmembrane region" description="Helical" evidence="6">
    <location>
        <begin position="358"/>
        <end position="379"/>
    </location>
</feature>
<reference evidence="8" key="1">
    <citation type="submission" date="2021-11" db="EMBL/GenBank/DDBJ databases">
        <title>Description of a new species Pelosinus isolated from the bottom sediments of Lake Baikal.</title>
        <authorList>
            <person name="Zakharyuk A."/>
        </authorList>
    </citation>
    <scope>NUCLEOTIDE SEQUENCE</scope>
    <source>
        <strain evidence="8">Bkl1</strain>
    </source>
</reference>
<keyword evidence="4 6" id="KW-1133">Transmembrane helix</keyword>
<dbReference type="PANTHER" id="PTHR43129">
    <property type="entry name" value="FOSMIDOMYCIN RESISTANCE PROTEIN"/>
    <property type="match status" value="1"/>
</dbReference>
<dbReference type="InterPro" id="IPR020846">
    <property type="entry name" value="MFS_dom"/>
</dbReference>
<evidence type="ECO:0000256" key="4">
    <source>
        <dbReference type="ARBA" id="ARBA00022989"/>
    </source>
</evidence>
<dbReference type="InterPro" id="IPR011701">
    <property type="entry name" value="MFS"/>
</dbReference>
<dbReference type="Pfam" id="PF07690">
    <property type="entry name" value="MFS_1"/>
    <property type="match status" value="1"/>
</dbReference>
<proteinExistence type="predicted"/>
<gene>
    <name evidence="8" type="ORF">LMF89_18395</name>
</gene>
<evidence type="ECO:0000256" key="3">
    <source>
        <dbReference type="ARBA" id="ARBA00022692"/>
    </source>
</evidence>
<comment type="subcellular location">
    <subcellularLocation>
        <location evidence="1">Cell membrane</location>
        <topology evidence="1">Multi-pass membrane protein</topology>
    </subcellularLocation>
</comment>
<feature type="transmembrane region" description="Helical" evidence="6">
    <location>
        <begin position="273"/>
        <end position="291"/>
    </location>
</feature>
<dbReference type="CDD" id="cd17478">
    <property type="entry name" value="MFS_FsR"/>
    <property type="match status" value="1"/>
</dbReference>
<evidence type="ECO:0000259" key="7">
    <source>
        <dbReference type="PROSITE" id="PS50850"/>
    </source>
</evidence>
<dbReference type="SUPFAM" id="SSF103473">
    <property type="entry name" value="MFS general substrate transporter"/>
    <property type="match status" value="1"/>
</dbReference>
<dbReference type="PROSITE" id="PS50850">
    <property type="entry name" value="MFS"/>
    <property type="match status" value="1"/>
</dbReference>
<sequence length="401" mass="42775">MPNLFKNVPRTIWLIALGHLVADLSPGALYVALPFLKAKFALSYAQVSAIVLTQNLASSVSQPLFGYISDQKHRLWLMPVGCMITGIFMAASLLVPSYYLVMTCTAISGLGNSAFHPEAAKTVNFIGGQEKGKAVSLFSLGGYAGVALGSMLLAVLLLGGQSPRILIYTFPSIIIGVALFYEINKIPCPKVKGKGSLGTLKECVNWPLLALLGMILTRATVTSGISTFVPLYYVSHLGGSEIYASSLLTVYLAAGAVGTMFGGILSDKYGSKLVMLYSILPIALFMYWFLSASGICIFIILAFVSILLSATATSSLVLTQRMMPKNIGLASGFTLGFSVGLGTIGVLGLGWAADHWGIALVFDILILLPVIGFILTMFIKEPQHHLEATNTMINVCDPRKS</sequence>
<feature type="transmembrane region" description="Helical" evidence="6">
    <location>
        <begin position="242"/>
        <end position="261"/>
    </location>
</feature>
<feature type="transmembrane region" description="Helical" evidence="6">
    <location>
        <begin position="77"/>
        <end position="101"/>
    </location>
</feature>
<evidence type="ECO:0000256" key="6">
    <source>
        <dbReference type="SAM" id="Phobius"/>
    </source>
</evidence>
<dbReference type="InterPro" id="IPR036259">
    <property type="entry name" value="MFS_trans_sf"/>
</dbReference>
<keyword evidence="5 6" id="KW-0472">Membrane</keyword>
<dbReference type="EMBL" id="JAJHJB010000030">
    <property type="protein sequence ID" value="MCC5467308.1"/>
    <property type="molecule type" value="Genomic_DNA"/>
</dbReference>
<protein>
    <submittedName>
        <fullName evidence="8">MFS transporter</fullName>
    </submittedName>
</protein>
<comment type="caution">
    <text evidence="8">The sequence shown here is derived from an EMBL/GenBank/DDBJ whole genome shotgun (WGS) entry which is preliminary data.</text>
</comment>
<organism evidence="8 9">
    <name type="scientific">Pelosinus baikalensis</name>
    <dbReference type="NCBI Taxonomy" id="2892015"/>
    <lineage>
        <taxon>Bacteria</taxon>
        <taxon>Bacillati</taxon>
        <taxon>Bacillota</taxon>
        <taxon>Negativicutes</taxon>
        <taxon>Selenomonadales</taxon>
        <taxon>Sporomusaceae</taxon>
        <taxon>Pelosinus</taxon>
    </lineage>
</organism>
<feature type="domain" description="Major facilitator superfamily (MFS) profile" evidence="7">
    <location>
        <begin position="11"/>
        <end position="384"/>
    </location>
</feature>
<accession>A0ABS8HVW3</accession>
<feature type="transmembrane region" description="Helical" evidence="6">
    <location>
        <begin position="204"/>
        <end position="230"/>
    </location>
</feature>
<feature type="transmembrane region" description="Helical" evidence="6">
    <location>
        <begin position="12"/>
        <end position="33"/>
    </location>
</feature>
<dbReference type="PANTHER" id="PTHR43129:SF1">
    <property type="entry name" value="FOSMIDOMYCIN RESISTANCE PROTEIN"/>
    <property type="match status" value="1"/>
</dbReference>
<keyword evidence="9" id="KW-1185">Reference proteome</keyword>
<feature type="transmembrane region" description="Helical" evidence="6">
    <location>
        <begin position="165"/>
        <end position="183"/>
    </location>
</feature>
<feature type="transmembrane region" description="Helical" evidence="6">
    <location>
        <begin position="297"/>
        <end position="318"/>
    </location>
</feature>
<evidence type="ECO:0000256" key="5">
    <source>
        <dbReference type="ARBA" id="ARBA00023136"/>
    </source>
</evidence>
<feature type="transmembrane region" description="Helical" evidence="6">
    <location>
        <begin position="137"/>
        <end position="159"/>
    </location>
</feature>
<evidence type="ECO:0000313" key="8">
    <source>
        <dbReference type="EMBL" id="MCC5467308.1"/>
    </source>
</evidence>
<feature type="transmembrane region" description="Helical" evidence="6">
    <location>
        <begin position="330"/>
        <end position="352"/>
    </location>
</feature>
<keyword evidence="3 6" id="KW-0812">Transmembrane</keyword>
<dbReference type="Gene3D" id="1.20.1250.20">
    <property type="entry name" value="MFS general substrate transporter like domains"/>
    <property type="match status" value="2"/>
</dbReference>
<evidence type="ECO:0000256" key="2">
    <source>
        <dbReference type="ARBA" id="ARBA00022448"/>
    </source>
</evidence>
<evidence type="ECO:0000313" key="9">
    <source>
        <dbReference type="Proteomes" id="UP001165492"/>
    </source>
</evidence>
<evidence type="ECO:0000256" key="1">
    <source>
        <dbReference type="ARBA" id="ARBA00004651"/>
    </source>
</evidence>
<name>A0ABS8HVW3_9FIRM</name>
<dbReference type="RefSeq" id="WP_229536324.1">
    <property type="nucleotide sequence ID" value="NZ_JAJHJB010000030.1"/>
</dbReference>